<evidence type="ECO:0000313" key="3">
    <source>
        <dbReference type="Proteomes" id="UP000323142"/>
    </source>
</evidence>
<evidence type="ECO:0000313" key="2">
    <source>
        <dbReference type="EMBL" id="KAA2237316.1"/>
    </source>
</evidence>
<dbReference type="Pfam" id="PF08241">
    <property type="entry name" value="Methyltransf_11"/>
    <property type="match status" value="1"/>
</dbReference>
<reference evidence="2 3" key="1">
    <citation type="submission" date="2019-09" db="EMBL/GenBank/DDBJ databases">
        <title>Salinarimonas rosea gen. nov., sp. nov., a new member of the a-2 subgroup of the Proteobacteria.</title>
        <authorList>
            <person name="Liu J."/>
        </authorList>
    </citation>
    <scope>NUCLEOTIDE SEQUENCE [LARGE SCALE GENOMIC DNA]</scope>
    <source>
        <strain evidence="2 3">BN140002</strain>
    </source>
</reference>
<dbReference type="InterPro" id="IPR029063">
    <property type="entry name" value="SAM-dependent_MTases_sf"/>
</dbReference>
<keyword evidence="3" id="KW-1185">Reference proteome</keyword>
<dbReference type="SUPFAM" id="SSF53335">
    <property type="entry name" value="S-adenosyl-L-methionine-dependent methyltransferases"/>
    <property type="match status" value="1"/>
</dbReference>
<keyword evidence="2" id="KW-0489">Methyltransferase</keyword>
<dbReference type="InterPro" id="IPR013216">
    <property type="entry name" value="Methyltransf_11"/>
</dbReference>
<name>A0A5B2VFD5_9HYPH</name>
<organism evidence="2 3">
    <name type="scientific">Salinarimonas soli</name>
    <dbReference type="NCBI Taxonomy" id="1638099"/>
    <lineage>
        <taxon>Bacteria</taxon>
        <taxon>Pseudomonadati</taxon>
        <taxon>Pseudomonadota</taxon>
        <taxon>Alphaproteobacteria</taxon>
        <taxon>Hyphomicrobiales</taxon>
        <taxon>Salinarimonadaceae</taxon>
        <taxon>Salinarimonas</taxon>
    </lineage>
</organism>
<evidence type="ECO:0000259" key="1">
    <source>
        <dbReference type="Pfam" id="PF08241"/>
    </source>
</evidence>
<keyword evidence="2" id="KW-0808">Transferase</keyword>
<accession>A0A5B2VFD5</accession>
<comment type="caution">
    <text evidence="2">The sequence shown here is derived from an EMBL/GenBank/DDBJ whole genome shotgun (WGS) entry which is preliminary data.</text>
</comment>
<feature type="domain" description="Methyltransferase type 11" evidence="1">
    <location>
        <begin position="79"/>
        <end position="128"/>
    </location>
</feature>
<gene>
    <name evidence="2" type="ORF">F0L46_09960</name>
</gene>
<proteinExistence type="predicted"/>
<dbReference type="GO" id="GO:0032259">
    <property type="term" value="P:methylation"/>
    <property type="evidence" value="ECO:0007669"/>
    <property type="project" value="UniProtKB-KW"/>
</dbReference>
<dbReference type="AlphaFoldDB" id="A0A5B2VFD5"/>
<protein>
    <submittedName>
        <fullName evidence="2">Methyltransferase domain-containing protein</fullName>
    </submittedName>
</protein>
<dbReference type="GO" id="GO:0008757">
    <property type="term" value="F:S-adenosylmethionine-dependent methyltransferase activity"/>
    <property type="evidence" value="ECO:0007669"/>
    <property type="project" value="InterPro"/>
</dbReference>
<dbReference type="OrthoDB" id="9800231at2"/>
<dbReference type="RefSeq" id="WP_149817007.1">
    <property type="nucleotide sequence ID" value="NZ_VUOA01000019.1"/>
</dbReference>
<dbReference type="EMBL" id="VUOA01000019">
    <property type="protein sequence ID" value="KAA2237316.1"/>
    <property type="molecule type" value="Genomic_DNA"/>
</dbReference>
<dbReference type="Gene3D" id="3.40.50.150">
    <property type="entry name" value="Vaccinia Virus protein VP39"/>
    <property type="match status" value="1"/>
</dbReference>
<reference evidence="2 3" key="2">
    <citation type="submission" date="2019-09" db="EMBL/GenBank/DDBJ databases">
        <authorList>
            <person name="Jin C."/>
        </authorList>
    </citation>
    <scope>NUCLEOTIDE SEQUENCE [LARGE SCALE GENOMIC DNA]</scope>
    <source>
        <strain evidence="2 3">BN140002</strain>
    </source>
</reference>
<dbReference type="Proteomes" id="UP000323142">
    <property type="component" value="Unassembled WGS sequence"/>
</dbReference>
<sequence length="249" mass="27680">MSVDIVELRAFYASPLGSVARRRVVEAMDRLWGPLHGQRVLGLGFTIPFLRPEGADRTLALMPATQGVVAWPEGGRSSTCLADPLMLPLPDSCVDRILVVHALETSESPSELLYEAWRVLTPGGRLLVVAPNRRGLWARLDVTPFGQGQPYSRSQLKRLLRRALFTPETWTETLYMPPLRSGVLIRTAEAWERLGTGLNLPFAGLHVVDATKQLHRPLLVRQVRRAERFAPVLVPSHAPSRREAPPARA</sequence>